<comment type="caution">
    <text evidence="1">The sequence shown here is derived from an EMBL/GenBank/DDBJ whole genome shotgun (WGS) entry which is preliminary data.</text>
</comment>
<keyword evidence="2" id="KW-1185">Reference proteome</keyword>
<dbReference type="InterPro" id="IPR038765">
    <property type="entry name" value="Papain-like_cys_pep_sf"/>
</dbReference>
<dbReference type="SUPFAM" id="SSF54001">
    <property type="entry name" value="Cysteine proteinases"/>
    <property type="match status" value="1"/>
</dbReference>
<evidence type="ECO:0000313" key="2">
    <source>
        <dbReference type="Proteomes" id="UP001428341"/>
    </source>
</evidence>
<proteinExistence type="predicted"/>
<reference evidence="1 2" key="1">
    <citation type="submission" date="2024-05" db="EMBL/GenBank/DDBJ databases">
        <title>Haplotype-resolved chromosome-level genome assembly of Huyou (Citrus changshanensis).</title>
        <authorList>
            <person name="Miao C."/>
            <person name="Chen W."/>
            <person name="Wu Y."/>
            <person name="Wang L."/>
            <person name="Zhao S."/>
            <person name="Grierson D."/>
            <person name="Xu C."/>
            <person name="Chen K."/>
        </authorList>
    </citation>
    <scope>NUCLEOTIDE SEQUENCE [LARGE SCALE GENOMIC DNA]</scope>
    <source>
        <strain evidence="1">01-14</strain>
        <tissue evidence="1">Leaf</tissue>
    </source>
</reference>
<evidence type="ECO:0008006" key="3">
    <source>
        <dbReference type="Google" id="ProtNLM"/>
    </source>
</evidence>
<gene>
    <name evidence="1" type="ORF">WN944_027064</name>
</gene>
<protein>
    <recommendedName>
        <fullName evidence="3">Ubiquitin-like protease family profile domain-containing protein</fullName>
    </recommendedName>
</protein>
<dbReference type="Proteomes" id="UP001428341">
    <property type="component" value="Unassembled WGS sequence"/>
</dbReference>
<name>A0AAP0LL70_9ROSI</name>
<dbReference type="EMBL" id="JBCGBO010000025">
    <property type="protein sequence ID" value="KAK9175059.1"/>
    <property type="molecule type" value="Genomic_DNA"/>
</dbReference>
<organism evidence="1 2">
    <name type="scientific">Citrus x changshan-huyou</name>
    <dbReference type="NCBI Taxonomy" id="2935761"/>
    <lineage>
        <taxon>Eukaryota</taxon>
        <taxon>Viridiplantae</taxon>
        <taxon>Streptophyta</taxon>
        <taxon>Embryophyta</taxon>
        <taxon>Tracheophyta</taxon>
        <taxon>Spermatophyta</taxon>
        <taxon>Magnoliopsida</taxon>
        <taxon>eudicotyledons</taxon>
        <taxon>Gunneridae</taxon>
        <taxon>Pentapetalae</taxon>
        <taxon>rosids</taxon>
        <taxon>malvids</taxon>
        <taxon>Sapindales</taxon>
        <taxon>Rutaceae</taxon>
        <taxon>Aurantioideae</taxon>
        <taxon>Citrus</taxon>
    </lineage>
</organism>
<evidence type="ECO:0000313" key="1">
    <source>
        <dbReference type="EMBL" id="KAK9175059.1"/>
    </source>
</evidence>
<accession>A0AAP0LL70</accession>
<dbReference type="Gene3D" id="3.40.395.10">
    <property type="entry name" value="Adenoviral Proteinase, Chain A"/>
    <property type="match status" value="1"/>
</dbReference>
<sequence length="385" mass="43163">MQQLDTSICLRTESISHVHLIYCCAAGTEAAGLLNGVLLREGQALPGQGSLTISGAQHLDLVQELDTVTRSCVAGQCVENLHNNMEIEESMLRQKHCESIKNLPAITICDRKCCSFVNQELPFIKICPERGRYRVGPFLMPSPFGIEEESLINFCMDDDLKKGEMLFQTNFYGITRNDIMSLSPRSIINMKVVSAVSELLSAQTTVNVGQSKFNLFLPAYNTGDASVAVGKFIPSDLYAKNIRSWEKIFVPVNCGHGCWYMLVLVISEMRVEILDPLPTSMCMHYNIAICKRLLRSIEMMLDHGGSNVNSSSLKLMGFSSDAERARIVIKLITCSFNFLKDKVRSSAEMHQRRIDVAEHNAGEAIQKRRLHQLRRSRCMGHGPRR</sequence>
<dbReference type="AlphaFoldDB" id="A0AAP0LL70"/>